<accession>A0ABT7P2F6</accession>
<evidence type="ECO:0000256" key="1">
    <source>
        <dbReference type="ARBA" id="ARBA00010652"/>
    </source>
</evidence>
<dbReference type="PANTHER" id="PTHR46766">
    <property type="entry name" value="GLUTAMINE-RICH PROTEIN 2"/>
    <property type="match status" value="1"/>
</dbReference>
<gene>
    <name evidence="4" type="ORF">QRB35_15635</name>
</gene>
<reference evidence="5" key="2">
    <citation type="submission" date="2023-06" db="EMBL/GenBank/DDBJ databases">
        <title>Itaconate inhibition of nontuberculous mycobacteria.</title>
        <authorList>
            <person name="Spilker T."/>
        </authorList>
    </citation>
    <scope>NUCLEOTIDE SEQUENCE [LARGE SCALE GENOMIC DNA]</scope>
    <source>
        <strain evidence="5">FLAC1071</strain>
    </source>
</reference>
<sequence>MTAPGAWAADPPEINSAGFWLGPGGESFMAAAENLIMVASGLIANLGGQEAINAALAMSWPDPTGELAVLAKVPLMLWQAAAAAHMSASGSAIQQVAMAFEALKAATPTPVEIGENQIEHGVLQANNFLGMLTPAIAVNRANYGRMWVTAASNKYEYAASSAPVQAIPPMPEPPPAGTPGGATPSMSAPPEKSAQDLLSGGGSDAMSMFMGPLSQVGGMAGQLGGGGQLASLPQQAFQPFMSMLSGGGLGSSLNPSSEAMSAASAADWLSATPAAGGPVAANLVSSGGGGGVGALGALRGPAGFAAAPTVNASAANPEGTLSRVNEARAASGAPVSSAGMGSSGAMMGPMGHAGGEHGKEQSKRKTPLTSLAALYRAPTTVPVITGSGGAVFRPGEGVDTRTT</sequence>
<feature type="compositionally biased region" description="Basic and acidic residues" evidence="2">
    <location>
        <begin position="354"/>
        <end position="363"/>
    </location>
</feature>
<dbReference type="Pfam" id="PF00823">
    <property type="entry name" value="PPE"/>
    <property type="match status" value="1"/>
</dbReference>
<comment type="caution">
    <text evidence="4">The sequence shown here is derived from an EMBL/GenBank/DDBJ whole genome shotgun (WGS) entry which is preliminary data.</text>
</comment>
<dbReference type="RefSeq" id="WP_289114681.1">
    <property type="nucleotide sequence ID" value="NZ_JASZZX010000013.1"/>
</dbReference>
<dbReference type="InterPro" id="IPR000030">
    <property type="entry name" value="PPE_dom"/>
</dbReference>
<protein>
    <submittedName>
        <fullName evidence="4">PPE family protein</fullName>
    </submittedName>
</protein>
<name>A0ABT7P2F6_MYCIT</name>
<feature type="region of interest" description="Disordered" evidence="2">
    <location>
        <begin position="328"/>
        <end position="366"/>
    </location>
</feature>
<dbReference type="Gene3D" id="1.20.1260.20">
    <property type="entry name" value="PPE superfamily"/>
    <property type="match status" value="1"/>
</dbReference>
<dbReference type="PANTHER" id="PTHR46766:SF1">
    <property type="entry name" value="GLUTAMINE-RICH PROTEIN 2"/>
    <property type="match status" value="1"/>
</dbReference>
<proteinExistence type="inferred from homology"/>
<dbReference type="EMBL" id="JASZZX010000013">
    <property type="protein sequence ID" value="MDM3927444.1"/>
    <property type="molecule type" value="Genomic_DNA"/>
</dbReference>
<dbReference type="InterPro" id="IPR038332">
    <property type="entry name" value="PPE_sf"/>
</dbReference>
<organism evidence="4 5">
    <name type="scientific">Mycobacterium intracellulare subsp. chimaera</name>
    <dbReference type="NCBI Taxonomy" id="222805"/>
    <lineage>
        <taxon>Bacteria</taxon>
        <taxon>Bacillati</taxon>
        <taxon>Actinomycetota</taxon>
        <taxon>Actinomycetes</taxon>
        <taxon>Mycobacteriales</taxon>
        <taxon>Mycobacteriaceae</taxon>
        <taxon>Mycobacterium</taxon>
        <taxon>Mycobacterium avium complex (MAC)</taxon>
    </lineage>
</organism>
<feature type="domain" description="PPE" evidence="3">
    <location>
        <begin position="7"/>
        <end position="166"/>
    </location>
</feature>
<evidence type="ECO:0000313" key="5">
    <source>
        <dbReference type="Proteomes" id="UP001529272"/>
    </source>
</evidence>
<feature type="compositionally biased region" description="Pro residues" evidence="2">
    <location>
        <begin position="166"/>
        <end position="177"/>
    </location>
</feature>
<dbReference type="SUPFAM" id="SSF140459">
    <property type="entry name" value="PE/PPE dimer-like"/>
    <property type="match status" value="1"/>
</dbReference>
<evidence type="ECO:0000256" key="2">
    <source>
        <dbReference type="SAM" id="MobiDB-lite"/>
    </source>
</evidence>
<reference evidence="4 5" key="1">
    <citation type="submission" date="2023-06" db="EMBL/GenBank/DDBJ databases">
        <title>Itaconate inhibition of nontuberculous mycobacteria.</title>
        <authorList>
            <person name="Breen P."/>
            <person name="Zimbric M."/>
            <person name="Caverly L."/>
        </authorList>
    </citation>
    <scope>NUCLEOTIDE SEQUENCE [LARGE SCALE GENOMIC DNA]</scope>
    <source>
        <strain evidence="4 5">FLAC1071</strain>
    </source>
</reference>
<feature type="region of interest" description="Disordered" evidence="2">
    <location>
        <begin position="166"/>
        <end position="201"/>
    </location>
</feature>
<comment type="similarity">
    <text evidence="1">Belongs to the mycobacterial PPE family.</text>
</comment>
<keyword evidence="5" id="KW-1185">Reference proteome</keyword>
<dbReference type="Proteomes" id="UP001529272">
    <property type="component" value="Unassembled WGS sequence"/>
</dbReference>
<feature type="compositionally biased region" description="Low complexity" evidence="2">
    <location>
        <begin position="329"/>
        <end position="350"/>
    </location>
</feature>
<evidence type="ECO:0000313" key="4">
    <source>
        <dbReference type="EMBL" id="MDM3927444.1"/>
    </source>
</evidence>
<evidence type="ECO:0000259" key="3">
    <source>
        <dbReference type="Pfam" id="PF00823"/>
    </source>
</evidence>